<dbReference type="Proteomes" id="UP000238825">
    <property type="component" value="Chromosome"/>
</dbReference>
<feature type="transmembrane region" description="Helical" evidence="1">
    <location>
        <begin position="6"/>
        <end position="24"/>
    </location>
</feature>
<evidence type="ECO:0000256" key="1">
    <source>
        <dbReference type="SAM" id="Phobius"/>
    </source>
</evidence>
<name>A0A2S0JWV5_LYSSH</name>
<dbReference type="AlphaFoldDB" id="A0A2S0JWV5"/>
<dbReference type="Proteomes" id="UP000255295">
    <property type="component" value="Unassembled WGS sequence"/>
</dbReference>
<reference evidence="3 5" key="2">
    <citation type="submission" date="2018-06" db="EMBL/GenBank/DDBJ databases">
        <authorList>
            <consortium name="Pathogen Informatics"/>
            <person name="Doyle S."/>
        </authorList>
    </citation>
    <scope>NUCLEOTIDE SEQUENCE [LARGE SCALE GENOMIC DNA]</scope>
    <source>
        <strain evidence="3 5">NCTC10338</strain>
    </source>
</reference>
<organism evidence="2 4">
    <name type="scientific">Lysinibacillus sphaericus</name>
    <name type="common">Bacillus sphaericus</name>
    <dbReference type="NCBI Taxonomy" id="1421"/>
    <lineage>
        <taxon>Bacteria</taxon>
        <taxon>Bacillati</taxon>
        <taxon>Bacillota</taxon>
        <taxon>Bacilli</taxon>
        <taxon>Bacillales</taxon>
        <taxon>Bacillaceae</taxon>
        <taxon>Lysinibacillus</taxon>
    </lineage>
</organism>
<keyword evidence="1" id="KW-0812">Transmembrane</keyword>
<dbReference type="EMBL" id="UFSZ01000001">
    <property type="protein sequence ID" value="SUV18658.1"/>
    <property type="molecule type" value="Genomic_DNA"/>
</dbReference>
<evidence type="ECO:0000313" key="4">
    <source>
        <dbReference type="Proteomes" id="UP000238825"/>
    </source>
</evidence>
<proteinExistence type="predicted"/>
<reference evidence="2 4" key="1">
    <citation type="submission" date="2017-03" db="EMBL/GenBank/DDBJ databases">
        <title>The whole genome sequencing and assembly of Lysinibacillus sphaericus DSM 28T strain.</title>
        <authorList>
            <person name="Lee Y.-J."/>
            <person name="Yi H."/>
            <person name="Bahn Y.-S."/>
            <person name="Kim J.F."/>
            <person name="Lee D.-W."/>
        </authorList>
    </citation>
    <scope>NUCLEOTIDE SEQUENCE [LARGE SCALE GENOMIC DNA]</scope>
    <source>
        <strain evidence="2 4">DSM 28</strain>
    </source>
</reference>
<dbReference type="GeneID" id="48275490"/>
<dbReference type="EMBL" id="CP019980">
    <property type="protein sequence ID" value="AVK95625.1"/>
    <property type="molecule type" value="Genomic_DNA"/>
</dbReference>
<sequence>MDYVKFILGSAFISTLISGIYKLFLDKKIEKFKTDLQLKFTTEQERLNQKRNVYINLIDSMAIFIGNRIPPNLQDQYKFNFLQAYDIAWLWASDEVMKAMSEFLEHNMKKTTGQDWSHDKEKELFAKCILEMRKDIGFKDSKLDKIHYKFVNF</sequence>
<evidence type="ECO:0000313" key="2">
    <source>
        <dbReference type="EMBL" id="AVK95625.1"/>
    </source>
</evidence>
<accession>A0A2S0JWV5</accession>
<protein>
    <submittedName>
        <fullName evidence="2">Uncharacterized protein</fullName>
    </submittedName>
</protein>
<keyword evidence="1" id="KW-0472">Membrane</keyword>
<keyword evidence="1" id="KW-1133">Transmembrane helix</keyword>
<evidence type="ECO:0000313" key="5">
    <source>
        <dbReference type="Proteomes" id="UP000255295"/>
    </source>
</evidence>
<evidence type="ECO:0000313" key="3">
    <source>
        <dbReference type="EMBL" id="SUV18658.1"/>
    </source>
</evidence>
<gene>
    <name evidence="2" type="ORF">LS41612_04710</name>
    <name evidence="3" type="ORF">NCTC10338_03835</name>
</gene>
<dbReference type="RefSeq" id="WP_024364941.1">
    <property type="nucleotide sequence ID" value="NZ_BJNS01000094.1"/>
</dbReference>